<evidence type="ECO:0000256" key="2">
    <source>
        <dbReference type="ARBA" id="ARBA00022448"/>
    </source>
</evidence>
<feature type="transmembrane region" description="Helical" evidence="9">
    <location>
        <begin position="262"/>
        <end position="284"/>
    </location>
</feature>
<organism evidence="10 11">
    <name type="scientific">Phytophthora cactorum</name>
    <dbReference type="NCBI Taxonomy" id="29920"/>
    <lineage>
        <taxon>Eukaryota</taxon>
        <taxon>Sar</taxon>
        <taxon>Stramenopiles</taxon>
        <taxon>Oomycota</taxon>
        <taxon>Peronosporomycetes</taxon>
        <taxon>Peronosporales</taxon>
        <taxon>Peronosporaceae</taxon>
        <taxon>Phytophthora</taxon>
    </lineage>
</organism>
<evidence type="ECO:0000256" key="6">
    <source>
        <dbReference type="ARBA" id="ARBA00023136"/>
    </source>
</evidence>
<feature type="transmembrane region" description="Helical" evidence="9">
    <location>
        <begin position="182"/>
        <end position="200"/>
    </location>
</feature>
<keyword evidence="3" id="KW-1003">Cell membrane</keyword>
<proteinExistence type="inferred from homology"/>
<feature type="transmembrane region" description="Helical" evidence="9">
    <location>
        <begin position="67"/>
        <end position="89"/>
    </location>
</feature>
<evidence type="ECO:0008006" key="12">
    <source>
        <dbReference type="Google" id="ProtNLM"/>
    </source>
</evidence>
<feature type="transmembrane region" description="Helical" evidence="9">
    <location>
        <begin position="296"/>
        <end position="318"/>
    </location>
</feature>
<evidence type="ECO:0000256" key="7">
    <source>
        <dbReference type="ARBA" id="ARBA00024041"/>
    </source>
</evidence>
<name>A0A8T1URC1_9STRA</name>
<dbReference type="PANTHER" id="PTHR45826">
    <property type="entry name" value="POLYAMINE TRANSPORTER PUT1"/>
    <property type="match status" value="1"/>
</dbReference>
<keyword evidence="5 9" id="KW-1133">Transmembrane helix</keyword>
<feature type="transmembrane region" description="Helical" evidence="9">
    <location>
        <begin position="418"/>
        <end position="439"/>
    </location>
</feature>
<dbReference type="VEuPathDB" id="FungiDB:PC110_g11976"/>
<dbReference type="InterPro" id="IPR002293">
    <property type="entry name" value="AA/rel_permease1"/>
</dbReference>
<feature type="transmembrane region" description="Helical" evidence="9">
    <location>
        <begin position="479"/>
        <end position="499"/>
    </location>
</feature>
<comment type="subcellular location">
    <subcellularLocation>
        <location evidence="1">Cell membrane</location>
        <topology evidence="1">Multi-pass membrane protein</topology>
    </subcellularLocation>
</comment>
<dbReference type="Pfam" id="PF13520">
    <property type="entry name" value="AA_permease_2"/>
    <property type="match status" value="1"/>
</dbReference>
<comment type="similarity">
    <text evidence="7">Belongs to the amino acid-polyamine-organocation (APC) superfamily. Polyamine:cation symporter (PHS) (TC 2.A.3.12) family.</text>
</comment>
<reference evidence="10" key="1">
    <citation type="submission" date="2021-01" db="EMBL/GenBank/DDBJ databases">
        <title>Phytophthora aleatoria, a newly-described species from Pinus radiata is distinct from Phytophthora cactorum isolates based on comparative genomics.</title>
        <authorList>
            <person name="Mcdougal R."/>
            <person name="Panda P."/>
            <person name="Williams N."/>
            <person name="Studholme D.J."/>
        </authorList>
    </citation>
    <scope>NUCLEOTIDE SEQUENCE</scope>
    <source>
        <strain evidence="10">NZFS 3830</strain>
    </source>
</reference>
<dbReference type="EMBL" id="JAENGZ010000109">
    <property type="protein sequence ID" value="KAG6968899.1"/>
    <property type="molecule type" value="Genomic_DNA"/>
</dbReference>
<dbReference type="GO" id="GO:0015203">
    <property type="term" value="F:polyamine transmembrane transporter activity"/>
    <property type="evidence" value="ECO:0007669"/>
    <property type="project" value="UniProtKB-ARBA"/>
</dbReference>
<dbReference type="PANTHER" id="PTHR45826:SF2">
    <property type="entry name" value="AMINO ACID TRANSPORTER"/>
    <property type="match status" value="1"/>
</dbReference>
<feature type="transmembrane region" description="Helical" evidence="9">
    <location>
        <begin position="129"/>
        <end position="150"/>
    </location>
</feature>
<feature type="transmembrane region" description="Helical" evidence="9">
    <location>
        <begin position="95"/>
        <end position="117"/>
    </location>
</feature>
<dbReference type="OrthoDB" id="5982228at2759"/>
<evidence type="ECO:0000256" key="9">
    <source>
        <dbReference type="SAM" id="Phobius"/>
    </source>
</evidence>
<dbReference type="InterPro" id="IPR044566">
    <property type="entry name" value="RMV1-like"/>
</dbReference>
<evidence type="ECO:0000256" key="3">
    <source>
        <dbReference type="ARBA" id="ARBA00022475"/>
    </source>
</evidence>
<feature type="transmembrane region" description="Helical" evidence="9">
    <location>
        <begin position="338"/>
        <end position="361"/>
    </location>
</feature>
<evidence type="ECO:0000313" key="10">
    <source>
        <dbReference type="EMBL" id="KAG6968899.1"/>
    </source>
</evidence>
<evidence type="ECO:0000256" key="5">
    <source>
        <dbReference type="ARBA" id="ARBA00022989"/>
    </source>
</evidence>
<feature type="compositionally biased region" description="Basic and acidic residues" evidence="8">
    <location>
        <begin position="796"/>
        <end position="809"/>
    </location>
</feature>
<sequence length="1061" mass="118542">METALSPKADGAYERLLLTPNLEKLRDPSVLSGVSSAEMGEGDGNHVLRLATTLETVKEGPRRQLKVMSIVGLCYFAVCGGPIGSEYIISAGGPLIGFIFLLLFPFIFGIPIAYVTAELSTTFPQDGGYTVWVLNAFGPFWGFQCGYWAWISGVIDNAIYPALAVATFTDVYGSINSPVAEYFIKAGIALALALPNLLGIRIVGRGMAVMSIFVMIPFIVLFIWGVIHANDWGAVGEVRRADIIYDENGDFVSMSGSIDIDWSLLINTLFWNFNGAVGMSVFGGEVANPGQTYPRALMISVLLVALTYLAPLFSATVFNSPHWTTWEEGSFSSIAEDIGGSFLSNWVVLATFCSNAGMYIAELFCDSFQILGMAECGLAPAFLKARNKRFNTPHNAVYASLVIILVLIKFEFDEILGMTNALSAFYQLLILVAFIKLRFSHPDTERPFKVPGNIVVLIIALLIPTGLLIYIAVDVFFSLVPAMLVVGVTLAGLLYAPLLEVQEPDGSWIYSSNFEFIINGTAPPPLEGISGKLWATAIAITVWRQFPEYFELLETDYEKAMLHADENVLRIVRSVLQFDALDQIRPYKSDEAHAIREQLAREAAAKRELELDEEFKVTRVREEEARINKLSMVHARRLPMSTQQLFVSELGIEIAKVFAPVPSASTHETEPRPSRFKIGQLVESCRRRRTNGSVLSTIPRWHLCRIAAIDDDSHLLQLDFLDGDCERERRVPIKFVRDTAAGAQVTRAAEFKALKDSWSEPIACKVEIARLEEARAITLKPLPWDYRHHLKLQYTTRDEVEKPTQDRPRSSQRPRSSTQRPPSREDSRKNASAPIDTRFQAAAVVLIQYDRAYKCVQEAAQAGARRYATAVLYRERFHAFDELTDSLVTLVEKTVDVLEAIWRWQQSSAAGNDAKTFVWKGCDFIVTLVRSLDFLGSQRELVEWYGDEFPLDGNPFMRSSSLLDKAEERGLQPASQEQRVSSVLRAALKQHHRSDDPAEVSSSLPTWWPEARYSRELLHRIELAEQVGSVSWLRMAMGTNALAQALLVELASSRWLEKRRV</sequence>
<feature type="transmembrane region" description="Helical" evidence="9">
    <location>
        <begin position="207"/>
        <end position="227"/>
    </location>
</feature>
<keyword evidence="2" id="KW-0813">Transport</keyword>
<evidence type="ECO:0000256" key="4">
    <source>
        <dbReference type="ARBA" id="ARBA00022692"/>
    </source>
</evidence>
<accession>A0A8T1URC1</accession>
<evidence type="ECO:0000256" key="8">
    <source>
        <dbReference type="SAM" id="MobiDB-lite"/>
    </source>
</evidence>
<comment type="caution">
    <text evidence="10">The sequence shown here is derived from an EMBL/GenBank/DDBJ whole genome shotgun (WGS) entry which is preliminary data.</text>
</comment>
<evidence type="ECO:0000256" key="1">
    <source>
        <dbReference type="ARBA" id="ARBA00004651"/>
    </source>
</evidence>
<keyword evidence="4 9" id="KW-0812">Transmembrane</keyword>
<feature type="compositionally biased region" description="Low complexity" evidence="8">
    <location>
        <begin position="811"/>
        <end position="821"/>
    </location>
</feature>
<protein>
    <recommendedName>
        <fullName evidence="12">Amino acid/polyamine transporter I</fullName>
    </recommendedName>
</protein>
<dbReference type="Proteomes" id="UP000688947">
    <property type="component" value="Unassembled WGS sequence"/>
</dbReference>
<evidence type="ECO:0000313" key="11">
    <source>
        <dbReference type="Proteomes" id="UP000688947"/>
    </source>
</evidence>
<dbReference type="VEuPathDB" id="FungiDB:PC110_g11975"/>
<feature type="region of interest" description="Disordered" evidence="8">
    <location>
        <begin position="795"/>
        <end position="832"/>
    </location>
</feature>
<dbReference type="GO" id="GO:0005886">
    <property type="term" value="C:plasma membrane"/>
    <property type="evidence" value="ECO:0007669"/>
    <property type="project" value="UniProtKB-SubCell"/>
</dbReference>
<feature type="transmembrane region" description="Helical" evidence="9">
    <location>
        <begin position="451"/>
        <end position="473"/>
    </location>
</feature>
<gene>
    <name evidence="10" type="ORF">JG687_00003524</name>
</gene>
<keyword evidence="6 9" id="KW-0472">Membrane</keyword>
<dbReference type="AlphaFoldDB" id="A0A8T1URC1"/>